<proteinExistence type="predicted"/>
<gene>
    <name evidence="1" type="ORF">KY290_008282</name>
</gene>
<dbReference type="Proteomes" id="UP000826656">
    <property type="component" value="Unassembled WGS sequence"/>
</dbReference>
<evidence type="ECO:0000313" key="1">
    <source>
        <dbReference type="EMBL" id="KAH0776871.1"/>
    </source>
</evidence>
<dbReference type="EMBL" id="JAIVGD010000003">
    <property type="protein sequence ID" value="KAH0776871.1"/>
    <property type="molecule type" value="Genomic_DNA"/>
</dbReference>
<protein>
    <submittedName>
        <fullName evidence="1">Uncharacterized protein</fullName>
    </submittedName>
</protein>
<evidence type="ECO:0000313" key="2">
    <source>
        <dbReference type="Proteomes" id="UP000826656"/>
    </source>
</evidence>
<organism evidence="1 2">
    <name type="scientific">Solanum tuberosum</name>
    <name type="common">Potato</name>
    <dbReference type="NCBI Taxonomy" id="4113"/>
    <lineage>
        <taxon>Eukaryota</taxon>
        <taxon>Viridiplantae</taxon>
        <taxon>Streptophyta</taxon>
        <taxon>Embryophyta</taxon>
        <taxon>Tracheophyta</taxon>
        <taxon>Spermatophyta</taxon>
        <taxon>Magnoliopsida</taxon>
        <taxon>eudicotyledons</taxon>
        <taxon>Gunneridae</taxon>
        <taxon>Pentapetalae</taxon>
        <taxon>asterids</taxon>
        <taxon>lamiids</taxon>
        <taxon>Solanales</taxon>
        <taxon>Solanaceae</taxon>
        <taxon>Solanoideae</taxon>
        <taxon>Solaneae</taxon>
        <taxon>Solanum</taxon>
    </lineage>
</organism>
<keyword evidence="2" id="KW-1185">Reference proteome</keyword>
<accession>A0ABQ7W7Y0</accession>
<sequence>MVGNIMMYAAPLSVMYMLFFLSLFSFLNGVSWTSYALIRFDAYILVSIRHTYIK</sequence>
<name>A0ABQ7W7Y0_SOLTU</name>
<reference evidence="1 2" key="1">
    <citation type="journal article" date="2021" name="bioRxiv">
        <title>Chromosome-scale and haplotype-resolved genome assembly of a tetraploid potato cultivar.</title>
        <authorList>
            <person name="Sun H."/>
            <person name="Jiao W.-B."/>
            <person name="Krause K."/>
            <person name="Campoy J.A."/>
            <person name="Goel M."/>
            <person name="Folz-Donahue K."/>
            <person name="Kukat C."/>
            <person name="Huettel B."/>
            <person name="Schneeberger K."/>
        </authorList>
    </citation>
    <scope>NUCLEOTIDE SEQUENCE [LARGE SCALE GENOMIC DNA]</scope>
    <source>
        <strain evidence="1">SolTubOtavaFocal</strain>
        <tissue evidence="1">Leaves</tissue>
    </source>
</reference>
<comment type="caution">
    <text evidence="1">The sequence shown here is derived from an EMBL/GenBank/DDBJ whole genome shotgun (WGS) entry which is preliminary data.</text>
</comment>